<name>A0A974S2W3_PERPY</name>
<dbReference type="EMBL" id="CP068053">
    <property type="protein sequence ID" value="QQT02080.1"/>
    <property type="molecule type" value="Genomic_DNA"/>
</dbReference>
<evidence type="ECO:0000313" key="4">
    <source>
        <dbReference type="Proteomes" id="UP000595254"/>
    </source>
</evidence>
<dbReference type="Proteomes" id="UP000595254">
    <property type="component" value="Chromosome"/>
</dbReference>
<accession>A0A974S2W3</accession>
<dbReference type="NCBIfam" id="TIGR00762">
    <property type="entry name" value="DegV"/>
    <property type="match status" value="1"/>
</dbReference>
<protein>
    <submittedName>
        <fullName evidence="3">DegV family protein</fullName>
    </submittedName>
</protein>
<dbReference type="GO" id="GO:0008289">
    <property type="term" value="F:lipid binding"/>
    <property type="evidence" value="ECO:0007669"/>
    <property type="project" value="UniProtKB-KW"/>
</dbReference>
<dbReference type="Gene3D" id="3.40.50.10440">
    <property type="entry name" value="Dihydroxyacetone kinase, domain 1"/>
    <property type="match status" value="1"/>
</dbReference>
<reference evidence="3 4" key="1">
    <citation type="submission" date="2021-01" db="EMBL/GenBank/DDBJ databases">
        <title>FDA dAtabase for Regulatory Grade micrObial Sequences (FDA-ARGOS): Supporting development and validation of Infectious Disease Dx tests.</title>
        <authorList>
            <person name="Nelson B."/>
            <person name="Plummer A."/>
            <person name="Tallon L."/>
            <person name="Sadzewicz L."/>
            <person name="Zhao X."/>
            <person name="Boylan J."/>
            <person name="Ott S."/>
            <person name="Bowen H."/>
            <person name="Vavikolanu K."/>
            <person name="Mehta A."/>
            <person name="Aluvathingal J."/>
            <person name="Nadendla S."/>
            <person name="Myers T."/>
            <person name="Yan Y."/>
            <person name="Sichtig H."/>
        </authorList>
    </citation>
    <scope>NUCLEOTIDE SEQUENCE [LARGE SCALE GENOMIC DNA]</scope>
    <source>
        <strain evidence="3 4">FDAARGOS_1161</strain>
    </source>
</reference>
<dbReference type="PANTHER" id="PTHR33434">
    <property type="entry name" value="DEGV DOMAIN-CONTAINING PROTEIN DR_1986-RELATED"/>
    <property type="match status" value="1"/>
</dbReference>
<comment type="function">
    <text evidence="1">May bind long-chain fatty acids, such as palmitate, and may play a role in lipid transport or fatty acid metabolism.</text>
</comment>
<dbReference type="RefSeq" id="WP_040376041.1">
    <property type="nucleotide sequence ID" value="NZ_CP068053.1"/>
</dbReference>
<organism evidence="3 4">
    <name type="scientific">Peribacillus psychrosaccharolyticus</name>
    <name type="common">Bacillus psychrosaccharolyticus</name>
    <dbReference type="NCBI Taxonomy" id="1407"/>
    <lineage>
        <taxon>Bacteria</taxon>
        <taxon>Bacillati</taxon>
        <taxon>Bacillota</taxon>
        <taxon>Bacilli</taxon>
        <taxon>Bacillales</taxon>
        <taxon>Bacillaceae</taxon>
        <taxon>Peribacillus</taxon>
    </lineage>
</organism>
<proteinExistence type="predicted"/>
<sequence length="287" mass="31524">MSVTIIADSACDLPLSYYKENKVSFIPLQVHLDGNNYEDLQTIQPAEVYQAMREGKAPKTSQASPEYVTQLFTQLAIEKKQAVYVAFSSELSGTYQMAVMVYNQVKETYPDFDLDIIDTKCASLGQGLVVMKAVELAAAGADKETISRAAAFHAQHMVHFFTVDNLDYLARGGRISKASAFVGGLLNIKPLLHVEDGKLIPLEKIRGKKKLVKRTLEVMHERGVDLDKQTIAISHGDDLPLALEWKEAIQNEFGTKNVIINIVGAVVGAHSGPSTIAIFFLDENPPS</sequence>
<evidence type="ECO:0000256" key="1">
    <source>
        <dbReference type="ARBA" id="ARBA00003238"/>
    </source>
</evidence>
<dbReference type="Pfam" id="PF02645">
    <property type="entry name" value="DegV"/>
    <property type="match status" value="1"/>
</dbReference>
<dbReference type="PROSITE" id="PS51482">
    <property type="entry name" value="DEGV"/>
    <property type="match status" value="1"/>
</dbReference>
<evidence type="ECO:0000313" key="3">
    <source>
        <dbReference type="EMBL" id="QQT02080.1"/>
    </source>
</evidence>
<dbReference type="AlphaFoldDB" id="A0A974S2W3"/>
<dbReference type="PANTHER" id="PTHR33434:SF3">
    <property type="entry name" value="DEGV DOMAIN-CONTAINING PROTEIN YITS"/>
    <property type="match status" value="1"/>
</dbReference>
<dbReference type="KEGG" id="ppsr:I6J18_09700"/>
<dbReference type="SUPFAM" id="SSF82549">
    <property type="entry name" value="DAK1/DegV-like"/>
    <property type="match status" value="1"/>
</dbReference>
<gene>
    <name evidence="3" type="ORF">I6J18_09700</name>
</gene>
<dbReference type="InterPro" id="IPR043168">
    <property type="entry name" value="DegV_C"/>
</dbReference>
<evidence type="ECO:0000256" key="2">
    <source>
        <dbReference type="ARBA" id="ARBA00023121"/>
    </source>
</evidence>
<dbReference type="InterPro" id="IPR050270">
    <property type="entry name" value="DegV_domain_contain"/>
</dbReference>
<dbReference type="Gene3D" id="2.20.28.50">
    <property type="entry name" value="degv family protein"/>
    <property type="match status" value="1"/>
</dbReference>
<dbReference type="InterPro" id="IPR003797">
    <property type="entry name" value="DegV"/>
</dbReference>
<keyword evidence="2" id="KW-0446">Lipid-binding</keyword>
<dbReference type="Gene3D" id="3.30.1180.10">
    <property type="match status" value="1"/>
</dbReference>
<keyword evidence="4" id="KW-1185">Reference proteome</keyword>